<dbReference type="PANTHER" id="PTHR21237:SF23">
    <property type="entry name" value="GRPE PROTEIN HOMOLOG, MITOCHONDRIAL"/>
    <property type="match status" value="1"/>
</dbReference>
<evidence type="ECO:0000313" key="6">
    <source>
        <dbReference type="EMBL" id="MBP1927343.1"/>
    </source>
</evidence>
<proteinExistence type="inferred from homology"/>
<feature type="compositionally biased region" description="Low complexity" evidence="5">
    <location>
        <begin position="36"/>
        <end position="47"/>
    </location>
</feature>
<dbReference type="NCBIfam" id="NF010738">
    <property type="entry name" value="PRK14140.1"/>
    <property type="match status" value="1"/>
</dbReference>
<evidence type="ECO:0000256" key="3">
    <source>
        <dbReference type="HAMAP-Rule" id="MF_01151"/>
    </source>
</evidence>
<keyword evidence="3" id="KW-0346">Stress response</keyword>
<evidence type="ECO:0000256" key="5">
    <source>
        <dbReference type="SAM" id="MobiDB-lite"/>
    </source>
</evidence>
<sequence>MGKKPFDKKTSNEKKLEEELLKEEEVKETEQKKENTGSSSDSSGDESGQQKEEEIEENKDKVDNNEKEPKSAEEENLNNKLLRLQADFLNYKNRTEKDKFSTYGNAVSDVIKDLLPVLDNLERAIEAEKSEGNSFKDGIKMIYTQFVGLLDKRGLKEIDALNKQFDYNMHYGVSFDSESKEEDGTIIEVLQKGYIVNDKVIRPSMVRIAKK</sequence>
<comment type="subunit">
    <text evidence="3">Homodimer.</text>
</comment>
<protein>
    <recommendedName>
        <fullName evidence="3">Protein GrpE</fullName>
    </recommendedName>
    <alternativeName>
        <fullName evidence="3">HSP-70 cofactor</fullName>
    </alternativeName>
</protein>
<feature type="compositionally biased region" description="Basic and acidic residues" evidence="5">
    <location>
        <begin position="48"/>
        <end position="73"/>
    </location>
</feature>
<keyword evidence="7" id="KW-1185">Reference proteome</keyword>
<dbReference type="Pfam" id="PF01025">
    <property type="entry name" value="GrpE"/>
    <property type="match status" value="1"/>
</dbReference>
<evidence type="ECO:0000256" key="4">
    <source>
        <dbReference type="RuleBase" id="RU004478"/>
    </source>
</evidence>
<dbReference type="InterPro" id="IPR000740">
    <property type="entry name" value="GrpE"/>
</dbReference>
<dbReference type="Gene3D" id="3.90.20.20">
    <property type="match status" value="1"/>
</dbReference>
<evidence type="ECO:0000256" key="1">
    <source>
        <dbReference type="ARBA" id="ARBA00009054"/>
    </source>
</evidence>
<comment type="caution">
    <text evidence="6">The sequence shown here is derived from an EMBL/GenBank/DDBJ whole genome shotgun (WGS) entry which is preliminary data.</text>
</comment>
<feature type="compositionally biased region" description="Basic and acidic residues" evidence="5">
    <location>
        <begin position="1"/>
        <end position="35"/>
    </location>
</feature>
<dbReference type="InterPro" id="IPR013805">
    <property type="entry name" value="GrpE_CC"/>
</dbReference>
<dbReference type="Gene3D" id="2.30.22.10">
    <property type="entry name" value="Head domain of nucleotide exchange factor GrpE"/>
    <property type="match status" value="1"/>
</dbReference>
<comment type="function">
    <text evidence="3">Participates actively in the response to hyperosmotic and heat shock by preventing the aggregation of stress-denatured proteins, in association with DnaK and GrpE. It is the nucleotide exchange factor for DnaK and may function as a thermosensor. Unfolded proteins bind initially to DnaJ; upon interaction with the DnaJ-bound protein, DnaK hydrolyzes its bound ATP, resulting in the formation of a stable complex. GrpE releases ADP from DnaK; ATP binding to DnaK triggers the release of the substrate protein, thus completing the reaction cycle. Several rounds of ATP-dependent interactions between DnaJ, DnaK and GrpE are required for fully efficient folding.</text>
</comment>
<dbReference type="SUPFAM" id="SSF51064">
    <property type="entry name" value="Head domain of nucleotide exchange factor GrpE"/>
    <property type="match status" value="1"/>
</dbReference>
<evidence type="ECO:0000313" key="7">
    <source>
        <dbReference type="Proteomes" id="UP001519342"/>
    </source>
</evidence>
<keyword evidence="3" id="KW-0963">Cytoplasm</keyword>
<dbReference type="EMBL" id="JAGGKS010000012">
    <property type="protein sequence ID" value="MBP1927343.1"/>
    <property type="molecule type" value="Genomic_DNA"/>
</dbReference>
<dbReference type="PRINTS" id="PR00773">
    <property type="entry name" value="GRPEPROTEIN"/>
</dbReference>
<dbReference type="CDD" id="cd00446">
    <property type="entry name" value="GrpE"/>
    <property type="match status" value="1"/>
</dbReference>
<name>A0ABS4GI14_9FIRM</name>
<dbReference type="RefSeq" id="WP_209513048.1">
    <property type="nucleotide sequence ID" value="NZ_JAGGKS010000012.1"/>
</dbReference>
<organism evidence="6 7">
    <name type="scientific">Sedimentibacter acidaminivorans</name>
    <dbReference type="NCBI Taxonomy" id="913099"/>
    <lineage>
        <taxon>Bacteria</taxon>
        <taxon>Bacillati</taxon>
        <taxon>Bacillota</taxon>
        <taxon>Tissierellia</taxon>
        <taxon>Sedimentibacter</taxon>
    </lineage>
</organism>
<feature type="region of interest" description="Disordered" evidence="5">
    <location>
        <begin position="1"/>
        <end position="78"/>
    </location>
</feature>
<comment type="similarity">
    <text evidence="1 3 4">Belongs to the GrpE family.</text>
</comment>
<gene>
    <name evidence="3" type="primary">grpE</name>
    <name evidence="6" type="ORF">J2Z76_003240</name>
</gene>
<reference evidence="6 7" key="1">
    <citation type="submission" date="2021-03" db="EMBL/GenBank/DDBJ databases">
        <title>Genomic Encyclopedia of Type Strains, Phase IV (KMG-IV): sequencing the most valuable type-strain genomes for metagenomic binning, comparative biology and taxonomic classification.</title>
        <authorList>
            <person name="Goeker M."/>
        </authorList>
    </citation>
    <scope>NUCLEOTIDE SEQUENCE [LARGE SCALE GENOMIC DNA]</scope>
    <source>
        <strain evidence="6 7">DSM 24004</strain>
    </source>
</reference>
<dbReference type="PANTHER" id="PTHR21237">
    <property type="entry name" value="GRPE PROTEIN"/>
    <property type="match status" value="1"/>
</dbReference>
<accession>A0ABS4GI14</accession>
<keyword evidence="2 3" id="KW-0143">Chaperone</keyword>
<dbReference type="InterPro" id="IPR009012">
    <property type="entry name" value="GrpE_head"/>
</dbReference>
<dbReference type="HAMAP" id="MF_01151">
    <property type="entry name" value="GrpE"/>
    <property type="match status" value="1"/>
</dbReference>
<comment type="subcellular location">
    <subcellularLocation>
        <location evidence="3">Cytoplasm</location>
    </subcellularLocation>
</comment>
<evidence type="ECO:0000256" key="2">
    <source>
        <dbReference type="ARBA" id="ARBA00023186"/>
    </source>
</evidence>
<dbReference type="Proteomes" id="UP001519342">
    <property type="component" value="Unassembled WGS sequence"/>
</dbReference>
<dbReference type="SUPFAM" id="SSF58014">
    <property type="entry name" value="Coiled-coil domain of nucleotide exchange factor GrpE"/>
    <property type="match status" value="1"/>
</dbReference>